<organism evidence="1 2">
    <name type="scientific">Thermoclostridium caenicola</name>
    <dbReference type="NCBI Taxonomy" id="659425"/>
    <lineage>
        <taxon>Bacteria</taxon>
        <taxon>Bacillati</taxon>
        <taxon>Bacillota</taxon>
        <taxon>Clostridia</taxon>
        <taxon>Eubacteriales</taxon>
        <taxon>Oscillospiraceae</taxon>
        <taxon>Thermoclostridium</taxon>
    </lineage>
</organism>
<name>A0A1M6I2U5_9FIRM</name>
<protein>
    <submittedName>
        <fullName evidence="1">Uncharacterized protein</fullName>
    </submittedName>
</protein>
<dbReference type="AlphaFoldDB" id="A0A1M6I2U5"/>
<gene>
    <name evidence="1" type="ORF">SAMN05444373_103815</name>
</gene>
<dbReference type="RefSeq" id="WP_188118476.1">
    <property type="nucleotide sequence ID" value="NZ_FQZP01000038.1"/>
</dbReference>
<keyword evidence="2" id="KW-1185">Reference proteome</keyword>
<evidence type="ECO:0000313" key="1">
    <source>
        <dbReference type="EMBL" id="SHJ28801.1"/>
    </source>
</evidence>
<dbReference type="Proteomes" id="UP000324781">
    <property type="component" value="Unassembled WGS sequence"/>
</dbReference>
<sequence length="98" mass="11456">MMNNKITEEEFYQFKKLPVQKKIDSMEAYLIGINGRRYNMEEVGGMVFGEENYSFKVSLIHRCYNFFGQNSGKYAPGCNFERNYGGWFETDCITGQSE</sequence>
<evidence type="ECO:0000313" key="2">
    <source>
        <dbReference type="Proteomes" id="UP000324781"/>
    </source>
</evidence>
<accession>A0A1M6I2U5</accession>
<proteinExistence type="predicted"/>
<dbReference type="EMBL" id="FQZP01000038">
    <property type="protein sequence ID" value="SHJ28801.1"/>
    <property type="molecule type" value="Genomic_DNA"/>
</dbReference>
<reference evidence="1 2" key="1">
    <citation type="submission" date="2016-11" db="EMBL/GenBank/DDBJ databases">
        <authorList>
            <person name="Varghese N."/>
            <person name="Submissions S."/>
        </authorList>
    </citation>
    <scope>NUCLEOTIDE SEQUENCE [LARGE SCALE GENOMIC DNA]</scope>
    <source>
        <strain evidence="1 2">DSM 19027</strain>
    </source>
</reference>